<proteinExistence type="predicted"/>
<protein>
    <submittedName>
        <fullName evidence="1">Uncharacterized protein</fullName>
    </submittedName>
</protein>
<dbReference type="PANTHER" id="PTHR11697">
    <property type="entry name" value="GENERAL TRANSCRIPTION FACTOR 2-RELATED ZINC FINGER PROTEIN"/>
    <property type="match status" value="1"/>
</dbReference>
<sequence length="222" mass="25512">MTLDMGELEMGRGLNQELGLVKAGDTRWRSHYNSFENFISSFDSIVDVLDTLVENASTLEKRASVLGFLRSYQTFETIFLLYLMTDVLGITNDLNVFITEKGARHCKCLNSCKEKVEAFFIKHGISLPNFDDPYANSGRSQRKVVICTTLHHYHKDVFYKIIDWQLQELNDRFNEVTSDLLNGVSCLNLIDSFSSFDIKKIMRMAELYPDDFDGSNMRALEN</sequence>
<dbReference type="Proteomes" id="UP000824120">
    <property type="component" value="Chromosome 5"/>
</dbReference>
<evidence type="ECO:0000313" key="1">
    <source>
        <dbReference type="EMBL" id="KAG5604983.1"/>
    </source>
</evidence>
<organism evidence="1 2">
    <name type="scientific">Solanum commersonii</name>
    <name type="common">Commerson's wild potato</name>
    <name type="synonym">Commerson's nightshade</name>
    <dbReference type="NCBI Taxonomy" id="4109"/>
    <lineage>
        <taxon>Eukaryota</taxon>
        <taxon>Viridiplantae</taxon>
        <taxon>Streptophyta</taxon>
        <taxon>Embryophyta</taxon>
        <taxon>Tracheophyta</taxon>
        <taxon>Spermatophyta</taxon>
        <taxon>Magnoliopsida</taxon>
        <taxon>eudicotyledons</taxon>
        <taxon>Gunneridae</taxon>
        <taxon>Pentapetalae</taxon>
        <taxon>asterids</taxon>
        <taxon>lamiids</taxon>
        <taxon>Solanales</taxon>
        <taxon>Solanaceae</taxon>
        <taxon>Solanoideae</taxon>
        <taxon>Solaneae</taxon>
        <taxon>Solanum</taxon>
    </lineage>
</organism>
<dbReference type="AlphaFoldDB" id="A0A9J5YZ44"/>
<evidence type="ECO:0000313" key="2">
    <source>
        <dbReference type="Proteomes" id="UP000824120"/>
    </source>
</evidence>
<dbReference type="OrthoDB" id="1296910at2759"/>
<dbReference type="InterPro" id="IPR055298">
    <property type="entry name" value="AtLOH3-like"/>
</dbReference>
<name>A0A9J5YZ44_SOLCO</name>
<reference evidence="1 2" key="1">
    <citation type="submission" date="2020-09" db="EMBL/GenBank/DDBJ databases">
        <title>De no assembly of potato wild relative species, Solanum commersonii.</title>
        <authorList>
            <person name="Cho K."/>
        </authorList>
    </citation>
    <scope>NUCLEOTIDE SEQUENCE [LARGE SCALE GENOMIC DNA]</scope>
    <source>
        <strain evidence="1">LZ3.2</strain>
        <tissue evidence="1">Leaf</tissue>
    </source>
</reference>
<dbReference type="PANTHER" id="PTHR11697:SF230">
    <property type="entry name" value="ZINC FINGER, MYM DOMAIN CONTAINING 1"/>
    <property type="match status" value="1"/>
</dbReference>
<keyword evidence="2" id="KW-1185">Reference proteome</keyword>
<comment type="caution">
    <text evidence="1">The sequence shown here is derived from an EMBL/GenBank/DDBJ whole genome shotgun (WGS) entry which is preliminary data.</text>
</comment>
<gene>
    <name evidence="1" type="ORF">H5410_026475</name>
</gene>
<accession>A0A9J5YZ44</accession>
<dbReference type="EMBL" id="JACXVP010000005">
    <property type="protein sequence ID" value="KAG5604983.1"/>
    <property type="molecule type" value="Genomic_DNA"/>
</dbReference>